<dbReference type="OrthoDB" id="5340910at2759"/>
<feature type="region of interest" description="Disordered" evidence="4">
    <location>
        <begin position="190"/>
        <end position="220"/>
    </location>
</feature>
<gene>
    <name evidence="7" type="ORF">BCR32DRAFT_289769</name>
</gene>
<evidence type="ECO:0000259" key="6">
    <source>
        <dbReference type="PROSITE" id="PS50002"/>
    </source>
</evidence>
<keyword evidence="5" id="KW-0812">Transmembrane</keyword>
<feature type="compositionally biased region" description="Polar residues" evidence="4">
    <location>
        <begin position="30"/>
        <end position="41"/>
    </location>
</feature>
<feature type="region of interest" description="Disordered" evidence="4">
    <location>
        <begin position="128"/>
        <end position="148"/>
    </location>
</feature>
<protein>
    <recommendedName>
        <fullName evidence="6">SH3 domain-containing protein</fullName>
    </recommendedName>
</protein>
<dbReference type="Gene3D" id="2.30.30.40">
    <property type="entry name" value="SH3 Domains"/>
    <property type="match status" value="1"/>
</dbReference>
<dbReference type="SMART" id="SM00326">
    <property type="entry name" value="SH3"/>
    <property type="match status" value="1"/>
</dbReference>
<accession>A0A1Y1XMU8</accession>
<dbReference type="InterPro" id="IPR051759">
    <property type="entry name" value="LIM-SH3_domain_protein"/>
</dbReference>
<dbReference type="Proteomes" id="UP000193944">
    <property type="component" value="Unassembled WGS sequence"/>
</dbReference>
<evidence type="ECO:0000256" key="5">
    <source>
        <dbReference type="SAM" id="Phobius"/>
    </source>
</evidence>
<feature type="region of interest" description="Disordered" evidence="4">
    <location>
        <begin position="368"/>
        <end position="410"/>
    </location>
</feature>
<keyword evidence="5" id="KW-0472">Membrane</keyword>
<evidence type="ECO:0000313" key="7">
    <source>
        <dbReference type="EMBL" id="ORX86836.1"/>
    </source>
</evidence>
<reference evidence="7 8" key="2">
    <citation type="submission" date="2016-08" db="EMBL/GenBank/DDBJ databases">
        <title>Pervasive Adenine N6-methylation of Active Genes in Fungi.</title>
        <authorList>
            <consortium name="DOE Joint Genome Institute"/>
            <person name="Mondo S.J."/>
            <person name="Dannebaum R.O."/>
            <person name="Kuo R.C."/>
            <person name="Labutti K."/>
            <person name="Haridas S."/>
            <person name="Kuo A."/>
            <person name="Salamov A."/>
            <person name="Ahrendt S.R."/>
            <person name="Lipzen A."/>
            <person name="Sullivan W."/>
            <person name="Andreopoulos W.B."/>
            <person name="Clum A."/>
            <person name="Lindquist E."/>
            <person name="Daum C."/>
            <person name="Ramamoorthy G.K."/>
            <person name="Gryganskyi A."/>
            <person name="Culley D."/>
            <person name="Magnuson J.K."/>
            <person name="James T.Y."/>
            <person name="O'Malley M.A."/>
            <person name="Stajich J.E."/>
            <person name="Spatafora J.W."/>
            <person name="Visel A."/>
            <person name="Grigoriev I.V."/>
        </authorList>
    </citation>
    <scope>NUCLEOTIDE SEQUENCE [LARGE SCALE GENOMIC DNA]</scope>
    <source>
        <strain evidence="7 8">S4</strain>
    </source>
</reference>
<feature type="compositionally biased region" description="Basic and acidic residues" evidence="4">
    <location>
        <begin position="381"/>
        <end position="410"/>
    </location>
</feature>
<proteinExistence type="predicted"/>
<keyword evidence="2" id="KW-0677">Repeat</keyword>
<keyword evidence="5" id="KW-1133">Transmembrane helix</keyword>
<evidence type="ECO:0000256" key="1">
    <source>
        <dbReference type="ARBA" id="ARBA00022443"/>
    </source>
</evidence>
<feature type="region of interest" description="Disordered" evidence="4">
    <location>
        <begin position="1"/>
        <end position="74"/>
    </location>
</feature>
<dbReference type="PANTHER" id="PTHR46218:SF4">
    <property type="entry name" value="LIM AND SH3 DOMAIN PROTEIN LASP"/>
    <property type="match status" value="1"/>
</dbReference>
<name>A0A1Y1XMU8_9FUNG</name>
<organism evidence="7 8">
    <name type="scientific">Anaeromyces robustus</name>
    <dbReference type="NCBI Taxonomy" id="1754192"/>
    <lineage>
        <taxon>Eukaryota</taxon>
        <taxon>Fungi</taxon>
        <taxon>Fungi incertae sedis</taxon>
        <taxon>Chytridiomycota</taxon>
        <taxon>Chytridiomycota incertae sedis</taxon>
        <taxon>Neocallimastigomycetes</taxon>
        <taxon>Neocallimastigales</taxon>
        <taxon>Neocallimastigaceae</taxon>
        <taxon>Anaeromyces</taxon>
    </lineage>
</organism>
<dbReference type="InterPro" id="IPR001452">
    <property type="entry name" value="SH3_domain"/>
</dbReference>
<feature type="transmembrane region" description="Helical" evidence="5">
    <location>
        <begin position="78"/>
        <end position="99"/>
    </location>
</feature>
<keyword evidence="8" id="KW-1185">Reference proteome</keyword>
<dbReference type="CDD" id="cd00174">
    <property type="entry name" value="SH3"/>
    <property type="match status" value="1"/>
</dbReference>
<feature type="compositionally biased region" description="Polar residues" evidence="4">
    <location>
        <begin position="196"/>
        <end position="206"/>
    </location>
</feature>
<feature type="compositionally biased region" description="Basic residues" evidence="4">
    <location>
        <begin position="45"/>
        <end position="56"/>
    </location>
</feature>
<feature type="compositionally biased region" description="Polar residues" evidence="4">
    <location>
        <begin position="128"/>
        <end position="144"/>
    </location>
</feature>
<keyword evidence="1 3" id="KW-0728">SH3 domain</keyword>
<dbReference type="InterPro" id="IPR036028">
    <property type="entry name" value="SH3-like_dom_sf"/>
</dbReference>
<comment type="caution">
    <text evidence="7">The sequence shown here is derived from an EMBL/GenBank/DDBJ whole genome shotgun (WGS) entry which is preliminary data.</text>
</comment>
<dbReference type="EMBL" id="MCFG01000016">
    <property type="protein sequence ID" value="ORX86836.1"/>
    <property type="molecule type" value="Genomic_DNA"/>
</dbReference>
<dbReference type="PANTHER" id="PTHR46218">
    <property type="entry name" value="LASP"/>
    <property type="match status" value="1"/>
</dbReference>
<evidence type="ECO:0000256" key="4">
    <source>
        <dbReference type="SAM" id="MobiDB-lite"/>
    </source>
</evidence>
<dbReference type="PROSITE" id="PS50002">
    <property type="entry name" value="SH3"/>
    <property type="match status" value="1"/>
</dbReference>
<dbReference type="STRING" id="1754192.A0A1Y1XMU8"/>
<evidence type="ECO:0000256" key="2">
    <source>
        <dbReference type="ARBA" id="ARBA00022737"/>
    </source>
</evidence>
<dbReference type="Pfam" id="PF14604">
    <property type="entry name" value="SH3_9"/>
    <property type="match status" value="1"/>
</dbReference>
<dbReference type="GO" id="GO:0051015">
    <property type="term" value="F:actin filament binding"/>
    <property type="evidence" value="ECO:0007669"/>
    <property type="project" value="TreeGrafter"/>
</dbReference>
<evidence type="ECO:0000313" key="8">
    <source>
        <dbReference type="Proteomes" id="UP000193944"/>
    </source>
</evidence>
<feature type="compositionally biased region" description="Polar residues" evidence="4">
    <location>
        <begin position="9"/>
        <end position="21"/>
    </location>
</feature>
<evidence type="ECO:0000256" key="3">
    <source>
        <dbReference type="PROSITE-ProRule" id="PRU00192"/>
    </source>
</evidence>
<feature type="domain" description="SH3" evidence="6">
    <location>
        <begin position="282"/>
        <end position="343"/>
    </location>
</feature>
<dbReference type="AlphaFoldDB" id="A0A1Y1XMU8"/>
<dbReference type="SUPFAM" id="SSF50044">
    <property type="entry name" value="SH3-domain"/>
    <property type="match status" value="1"/>
</dbReference>
<sequence>MGKEKRSWGSDNSSVVENPKTQDYLLPSYKSMTEDSNALTMTTKTKTKTKTTKTKTKTSTSTPTNYNHKEESGGGNKALMYTGIALFVILLIIVLSLIYNKKKRAQQRIEKDKLDAAEGKLGVNDYSSNPNYNTVRPQNLNTIKPSGPLYSGPVYDPNKEHDYSTMNNNTNLGVATSVEAATLLRKQEQQEAAKLTKTNTLPNFNSDEQDSADVPPVPQTTSMYNNGYLNIYGQQSGGYNQYGSTYGNDYSYNQSYDNGNTSQYSYNQSYDANVSVSNETYEVDRDYVAIYSYEPAMSDELAINVNDRIHLLEMYSDGWGYGKNVTTGQLGVLPLNRLKIEEQPHSTGGYLDPLYQYRKNAEAFNDIQKRTVSMNRRPKKRYDDDRRRNDRRRYDDDDDYERRRDVKNDE</sequence>
<reference evidence="7 8" key="1">
    <citation type="submission" date="2016-08" db="EMBL/GenBank/DDBJ databases">
        <title>A Parts List for Fungal Cellulosomes Revealed by Comparative Genomics.</title>
        <authorList>
            <consortium name="DOE Joint Genome Institute"/>
            <person name="Haitjema C.H."/>
            <person name="Gilmore S.P."/>
            <person name="Henske J.K."/>
            <person name="Solomon K.V."/>
            <person name="De Groot R."/>
            <person name="Kuo A."/>
            <person name="Mondo S.J."/>
            <person name="Salamov A.A."/>
            <person name="Labutti K."/>
            <person name="Zhao Z."/>
            <person name="Chiniquy J."/>
            <person name="Barry K."/>
            <person name="Brewer H.M."/>
            <person name="Purvine S.O."/>
            <person name="Wright A.T."/>
            <person name="Boxma B."/>
            <person name="Van Alen T."/>
            <person name="Hackstein J.H."/>
            <person name="Baker S.E."/>
            <person name="Grigoriev I.V."/>
            <person name="O'Malley M.A."/>
        </authorList>
    </citation>
    <scope>NUCLEOTIDE SEQUENCE [LARGE SCALE GENOMIC DNA]</scope>
    <source>
        <strain evidence="7 8">S4</strain>
    </source>
</reference>